<organism evidence="2 3">
    <name type="scientific">Platysternon megacephalum</name>
    <name type="common">big-headed turtle</name>
    <dbReference type="NCBI Taxonomy" id="55544"/>
    <lineage>
        <taxon>Eukaryota</taxon>
        <taxon>Metazoa</taxon>
        <taxon>Chordata</taxon>
        <taxon>Craniata</taxon>
        <taxon>Vertebrata</taxon>
        <taxon>Euteleostomi</taxon>
        <taxon>Archelosauria</taxon>
        <taxon>Testudinata</taxon>
        <taxon>Testudines</taxon>
        <taxon>Cryptodira</taxon>
        <taxon>Durocryptodira</taxon>
        <taxon>Testudinoidea</taxon>
        <taxon>Platysternidae</taxon>
        <taxon>Platysternon</taxon>
    </lineage>
</organism>
<dbReference type="AlphaFoldDB" id="A0A4D9DLZ5"/>
<sequence>MSCAHSQPPMPHGAWQGRGPQMASLHGGLGLTCGVSPNPRVTPGCWTWLGLGEREAGTWHPSGMSRLPGYHEGLTLPAAGTEPQQWGFETGRISVSLTREPGFRLGHPSPTQPIAPGSAHSPRTAACATAETLVCNGNMPEAITRFQSEHLAARDGGSS</sequence>
<proteinExistence type="predicted"/>
<keyword evidence="2" id="KW-0418">Kinase</keyword>
<comment type="caution">
    <text evidence="2">The sequence shown here is derived from an EMBL/GenBank/DDBJ whole genome shotgun (WGS) entry which is preliminary data.</text>
</comment>
<name>A0A4D9DLZ5_9SAUR</name>
<feature type="region of interest" description="Disordered" evidence="1">
    <location>
        <begin position="1"/>
        <end position="21"/>
    </location>
</feature>
<keyword evidence="2" id="KW-0808">Transferase</keyword>
<protein>
    <submittedName>
        <fullName evidence="2">Nucleoside diphosphate kinase</fullName>
    </submittedName>
</protein>
<gene>
    <name evidence="2" type="ORF">DR999_PMT21556</name>
</gene>
<dbReference type="Proteomes" id="UP000297703">
    <property type="component" value="Unassembled WGS sequence"/>
</dbReference>
<reference evidence="2 3" key="1">
    <citation type="submission" date="2019-04" db="EMBL/GenBank/DDBJ databases">
        <title>Draft genome of the big-headed turtle Platysternon megacephalum.</title>
        <authorList>
            <person name="Gong S."/>
        </authorList>
    </citation>
    <scope>NUCLEOTIDE SEQUENCE [LARGE SCALE GENOMIC DNA]</scope>
    <source>
        <strain evidence="2">DO16091913</strain>
        <tissue evidence="2">Muscle</tissue>
    </source>
</reference>
<evidence type="ECO:0000256" key="1">
    <source>
        <dbReference type="SAM" id="MobiDB-lite"/>
    </source>
</evidence>
<accession>A0A4D9DLZ5</accession>
<evidence type="ECO:0000313" key="3">
    <source>
        <dbReference type="Proteomes" id="UP000297703"/>
    </source>
</evidence>
<dbReference type="EMBL" id="QXTE01000619">
    <property type="protein sequence ID" value="TFJ96639.1"/>
    <property type="molecule type" value="Genomic_DNA"/>
</dbReference>
<keyword evidence="3" id="KW-1185">Reference proteome</keyword>
<reference evidence="2 3" key="2">
    <citation type="submission" date="2019-04" db="EMBL/GenBank/DDBJ databases">
        <title>The genome sequence of big-headed turtle.</title>
        <authorList>
            <person name="Gong S."/>
        </authorList>
    </citation>
    <scope>NUCLEOTIDE SEQUENCE [LARGE SCALE GENOMIC DNA]</scope>
    <source>
        <strain evidence="2">DO16091913</strain>
        <tissue evidence="2">Muscle</tissue>
    </source>
</reference>
<evidence type="ECO:0000313" key="2">
    <source>
        <dbReference type="EMBL" id="TFJ96639.1"/>
    </source>
</evidence>
<dbReference type="GO" id="GO:0016301">
    <property type="term" value="F:kinase activity"/>
    <property type="evidence" value="ECO:0007669"/>
    <property type="project" value="UniProtKB-KW"/>
</dbReference>